<dbReference type="Proteomes" id="UP001596298">
    <property type="component" value="Unassembled WGS sequence"/>
</dbReference>
<reference evidence="4" key="1">
    <citation type="journal article" date="2019" name="Int. J. Syst. Evol. Microbiol.">
        <title>The Global Catalogue of Microorganisms (GCM) 10K type strain sequencing project: providing services to taxonomists for standard genome sequencing and annotation.</title>
        <authorList>
            <consortium name="The Broad Institute Genomics Platform"/>
            <consortium name="The Broad Institute Genome Sequencing Center for Infectious Disease"/>
            <person name="Wu L."/>
            <person name="Ma J."/>
        </authorList>
    </citation>
    <scope>NUCLEOTIDE SEQUENCE [LARGE SCALE GENOMIC DNA]</scope>
    <source>
        <strain evidence="4">CCUG 58127</strain>
    </source>
</reference>
<protein>
    <submittedName>
        <fullName evidence="3">Class I SAM-dependent methyltransferase</fullName>
        <ecNumber evidence="3">2.1.1.222</ecNumber>
        <ecNumber evidence="3">2.1.1.64</ecNumber>
    </submittedName>
</protein>
<dbReference type="Pfam" id="PF13489">
    <property type="entry name" value="Methyltransf_23"/>
    <property type="match status" value="1"/>
</dbReference>
<dbReference type="EC" id="2.1.1.222" evidence="3"/>
<evidence type="ECO:0000313" key="4">
    <source>
        <dbReference type="Proteomes" id="UP001596298"/>
    </source>
</evidence>
<name>A0ABW2AG75_9MICO</name>
<keyword evidence="2 3" id="KW-0808">Transferase</keyword>
<dbReference type="PANTHER" id="PTHR44942:SF4">
    <property type="entry name" value="METHYLTRANSFERASE TYPE 11 DOMAIN-CONTAINING PROTEIN"/>
    <property type="match status" value="1"/>
</dbReference>
<dbReference type="InterPro" id="IPR051052">
    <property type="entry name" value="Diverse_substrate_MTase"/>
</dbReference>
<comment type="caution">
    <text evidence="3">The sequence shown here is derived from an EMBL/GenBank/DDBJ whole genome shotgun (WGS) entry which is preliminary data.</text>
</comment>
<evidence type="ECO:0000313" key="3">
    <source>
        <dbReference type="EMBL" id="MFC6705888.1"/>
    </source>
</evidence>
<accession>A0ABW2AG75</accession>
<gene>
    <name evidence="3" type="ORF">ACFQDH_11565</name>
</gene>
<dbReference type="Gene3D" id="3.40.50.150">
    <property type="entry name" value="Vaccinia Virus protein VP39"/>
    <property type="match status" value="1"/>
</dbReference>
<dbReference type="SUPFAM" id="SSF53335">
    <property type="entry name" value="S-adenosyl-L-methionine-dependent methyltransferases"/>
    <property type="match status" value="1"/>
</dbReference>
<dbReference type="EC" id="2.1.1.64" evidence="3"/>
<keyword evidence="4" id="KW-1185">Reference proteome</keyword>
<evidence type="ECO:0000256" key="2">
    <source>
        <dbReference type="ARBA" id="ARBA00022679"/>
    </source>
</evidence>
<proteinExistence type="predicted"/>
<keyword evidence="1 3" id="KW-0489">Methyltransferase</keyword>
<dbReference type="PANTHER" id="PTHR44942">
    <property type="entry name" value="METHYLTRANSF_11 DOMAIN-CONTAINING PROTEIN"/>
    <property type="match status" value="1"/>
</dbReference>
<sequence>MATDEQLHLNRSRAESFGAVAAEYDEHRPTYPDALIRQVLDAPTTGRQPAEVLDVGAGSGIAARQLRDGGAKVLAVEPDSDMASVAAASDLSVEVANFEEWDPTGRHFDLVTFAQSFHWVDPETAARKAWDVLRPGGALALYWNRFTELDPPRDRVTEVDERHLAAVPSARPSEHREGSVDGLLQGIGFTVESRTFPEERRMTSDAWLDLIFTYSRYLVLDETTRAEVRAELAALVGPDGVRIENDALLVLARKPA</sequence>
<dbReference type="EMBL" id="JBHSWH010000001">
    <property type="protein sequence ID" value="MFC6705888.1"/>
    <property type="molecule type" value="Genomic_DNA"/>
</dbReference>
<evidence type="ECO:0000256" key="1">
    <source>
        <dbReference type="ARBA" id="ARBA00022603"/>
    </source>
</evidence>
<dbReference type="GO" id="GO:0061542">
    <property type="term" value="F:3-demethylubiquinol 3-O-methyltransferase activity"/>
    <property type="evidence" value="ECO:0007669"/>
    <property type="project" value="UniProtKB-EC"/>
</dbReference>
<dbReference type="GO" id="GO:0032259">
    <property type="term" value="P:methylation"/>
    <property type="evidence" value="ECO:0007669"/>
    <property type="project" value="UniProtKB-KW"/>
</dbReference>
<organism evidence="3 4">
    <name type="scientific">Flexivirga alba</name>
    <dbReference type="NCBI Taxonomy" id="702742"/>
    <lineage>
        <taxon>Bacteria</taxon>
        <taxon>Bacillati</taxon>
        <taxon>Actinomycetota</taxon>
        <taxon>Actinomycetes</taxon>
        <taxon>Micrococcales</taxon>
        <taxon>Dermacoccaceae</taxon>
        <taxon>Flexivirga</taxon>
    </lineage>
</organism>
<dbReference type="GO" id="GO:0102208">
    <property type="term" value="F:2-polyprenyl-6-hydroxyphenol methylase activity"/>
    <property type="evidence" value="ECO:0007669"/>
    <property type="project" value="UniProtKB-EC"/>
</dbReference>
<dbReference type="InterPro" id="IPR029063">
    <property type="entry name" value="SAM-dependent_MTases_sf"/>
</dbReference>
<dbReference type="CDD" id="cd02440">
    <property type="entry name" value="AdoMet_MTases"/>
    <property type="match status" value="1"/>
</dbReference>
<dbReference type="RefSeq" id="WP_382401432.1">
    <property type="nucleotide sequence ID" value="NZ_JBHSWH010000001.1"/>
</dbReference>